<name>A0A8S5N098_9CAUD</name>
<organism evidence="1">
    <name type="scientific">Siphoviridae sp. ctYJD4</name>
    <dbReference type="NCBI Taxonomy" id="2826375"/>
    <lineage>
        <taxon>Viruses</taxon>
        <taxon>Duplodnaviria</taxon>
        <taxon>Heunggongvirae</taxon>
        <taxon>Uroviricota</taxon>
        <taxon>Caudoviricetes</taxon>
    </lineage>
</organism>
<accession>A0A8S5N098</accession>
<sequence>MNPGRGGIGFTLKHRNLRKMGILKNFNISI</sequence>
<proteinExistence type="predicted"/>
<reference evidence="1" key="1">
    <citation type="journal article" date="2021" name="Proc. Natl. Acad. Sci. U.S.A.">
        <title>A Catalog of Tens of Thousands of Viruses from Human Metagenomes Reveals Hidden Associations with Chronic Diseases.</title>
        <authorList>
            <person name="Tisza M.J."/>
            <person name="Buck C.B."/>
        </authorList>
    </citation>
    <scope>NUCLEOTIDE SEQUENCE</scope>
    <source>
        <strain evidence="1">CtYJD4</strain>
    </source>
</reference>
<dbReference type="EMBL" id="BK015033">
    <property type="protein sequence ID" value="DAD88014.1"/>
    <property type="molecule type" value="Genomic_DNA"/>
</dbReference>
<protein>
    <submittedName>
        <fullName evidence="1">Uncharacterized protein</fullName>
    </submittedName>
</protein>
<evidence type="ECO:0000313" key="1">
    <source>
        <dbReference type="EMBL" id="DAD88014.1"/>
    </source>
</evidence>